<feature type="domain" description="Reverse transcriptase Ty1/copia-type" evidence="1">
    <location>
        <begin position="29"/>
        <end position="102"/>
    </location>
</feature>
<dbReference type="OrthoDB" id="1413581at2759"/>
<evidence type="ECO:0000313" key="3">
    <source>
        <dbReference type="Proteomes" id="UP000257109"/>
    </source>
</evidence>
<dbReference type="Pfam" id="PF07727">
    <property type="entry name" value="RVT_2"/>
    <property type="match status" value="1"/>
</dbReference>
<evidence type="ECO:0000259" key="1">
    <source>
        <dbReference type="Pfam" id="PF07727"/>
    </source>
</evidence>
<dbReference type="AlphaFoldDB" id="A0A371HDP8"/>
<feature type="non-terminal residue" evidence="2">
    <location>
        <position position="1"/>
    </location>
</feature>
<protein>
    <recommendedName>
        <fullName evidence="1">Reverse transcriptase Ty1/copia-type domain-containing protein</fullName>
    </recommendedName>
</protein>
<dbReference type="InterPro" id="IPR013103">
    <property type="entry name" value="RVT_2"/>
</dbReference>
<dbReference type="EMBL" id="QJKJ01002885">
    <property type="protein sequence ID" value="RDY00875.1"/>
    <property type="molecule type" value="Genomic_DNA"/>
</dbReference>
<reference evidence="2" key="1">
    <citation type="submission" date="2018-05" db="EMBL/GenBank/DDBJ databases">
        <title>Draft genome of Mucuna pruriens seed.</title>
        <authorList>
            <person name="Nnadi N.E."/>
            <person name="Vos R."/>
            <person name="Hasami M.H."/>
            <person name="Devisetty U.K."/>
            <person name="Aguiy J.C."/>
        </authorList>
    </citation>
    <scope>NUCLEOTIDE SEQUENCE [LARGE SCALE GENOMIC DNA]</scope>
    <source>
        <strain evidence="2">JCA_2017</strain>
    </source>
</reference>
<comment type="caution">
    <text evidence="2">The sequence shown here is derived from an EMBL/GenBank/DDBJ whole genome shotgun (WGS) entry which is preliminary data.</text>
</comment>
<keyword evidence="3" id="KW-1185">Reference proteome</keyword>
<name>A0A371HDP8_MUCPR</name>
<evidence type="ECO:0000313" key="2">
    <source>
        <dbReference type="EMBL" id="RDY00875.1"/>
    </source>
</evidence>
<gene>
    <name evidence="2" type="ORF">CR513_15891</name>
</gene>
<sequence length="107" mass="12432">MDVKCAFLNGIINEIFVKETPSFETSTMYLYEKLNSFLMINGFQRGKVDTILFHKNYDSHFIVVQIYVDDIILGSINDSKGGEFYGLMQKEFEMNMMGELKFSWTAN</sequence>
<accession>A0A371HDP8</accession>
<dbReference type="Proteomes" id="UP000257109">
    <property type="component" value="Unassembled WGS sequence"/>
</dbReference>
<organism evidence="2 3">
    <name type="scientific">Mucuna pruriens</name>
    <name type="common">Velvet bean</name>
    <name type="synonym">Dolichos pruriens</name>
    <dbReference type="NCBI Taxonomy" id="157652"/>
    <lineage>
        <taxon>Eukaryota</taxon>
        <taxon>Viridiplantae</taxon>
        <taxon>Streptophyta</taxon>
        <taxon>Embryophyta</taxon>
        <taxon>Tracheophyta</taxon>
        <taxon>Spermatophyta</taxon>
        <taxon>Magnoliopsida</taxon>
        <taxon>eudicotyledons</taxon>
        <taxon>Gunneridae</taxon>
        <taxon>Pentapetalae</taxon>
        <taxon>rosids</taxon>
        <taxon>fabids</taxon>
        <taxon>Fabales</taxon>
        <taxon>Fabaceae</taxon>
        <taxon>Papilionoideae</taxon>
        <taxon>50 kb inversion clade</taxon>
        <taxon>NPAAA clade</taxon>
        <taxon>indigoferoid/millettioid clade</taxon>
        <taxon>Phaseoleae</taxon>
        <taxon>Mucuna</taxon>
    </lineage>
</organism>
<proteinExistence type="predicted"/>